<feature type="binding site" evidence="6">
    <location>
        <position position="247"/>
    </location>
    <ligand>
        <name>Mg(2+)</name>
        <dbReference type="ChEBI" id="CHEBI:18420"/>
        <label>1</label>
    </ligand>
</feature>
<keyword evidence="10" id="KW-1185">Reference proteome</keyword>
<dbReference type="OrthoDB" id="9803914at2"/>
<dbReference type="RefSeq" id="WP_099104878.1">
    <property type="nucleotide sequence ID" value="NZ_JAATJF010000001.1"/>
</dbReference>
<dbReference type="Gene3D" id="3.60.10.10">
    <property type="entry name" value="Endonuclease/exonuclease/phosphatase"/>
    <property type="match status" value="1"/>
</dbReference>
<evidence type="ECO:0000256" key="2">
    <source>
        <dbReference type="ARBA" id="ARBA00022723"/>
    </source>
</evidence>
<accession>A0A2G0CIV6</accession>
<dbReference type="InterPro" id="IPR005135">
    <property type="entry name" value="Endo/exonuclease/phosphatase"/>
</dbReference>
<dbReference type="PROSITE" id="PS51435">
    <property type="entry name" value="AP_NUCLEASE_F1_4"/>
    <property type="match status" value="1"/>
</dbReference>
<dbReference type="AlphaFoldDB" id="A0A2G0CIV6"/>
<dbReference type="GO" id="GO:0046872">
    <property type="term" value="F:metal ion binding"/>
    <property type="evidence" value="ECO:0007669"/>
    <property type="project" value="UniProtKB-KW"/>
</dbReference>
<evidence type="ECO:0000313" key="10">
    <source>
        <dbReference type="Proteomes" id="UP000226437"/>
    </source>
</evidence>
<comment type="cofactor">
    <cofactor evidence="6">
        <name>Mg(2+)</name>
        <dbReference type="ChEBI" id="CHEBI:18420"/>
    </cofactor>
    <cofactor evidence="6">
        <name>Mn(2+)</name>
        <dbReference type="ChEBI" id="CHEBI:29035"/>
    </cofactor>
    <text evidence="6">Probably binds two magnesium or manganese ions per subunit.</text>
</comment>
<dbReference type="Proteomes" id="UP000226437">
    <property type="component" value="Unassembled WGS sequence"/>
</dbReference>
<dbReference type="GO" id="GO:0006284">
    <property type="term" value="P:base-excision repair"/>
    <property type="evidence" value="ECO:0007669"/>
    <property type="project" value="TreeGrafter"/>
</dbReference>
<keyword evidence="4 6" id="KW-0460">Magnesium</keyword>
<gene>
    <name evidence="9" type="primary">xth</name>
    <name evidence="9" type="ORF">CGL56_02315</name>
</gene>
<dbReference type="SUPFAM" id="SSF56219">
    <property type="entry name" value="DNase I-like"/>
    <property type="match status" value="1"/>
</dbReference>
<name>A0A2G0CIV6_9BACT</name>
<evidence type="ECO:0000256" key="7">
    <source>
        <dbReference type="PIRSR" id="PIRSR604808-3"/>
    </source>
</evidence>
<proteinExistence type="inferred from homology"/>
<feature type="site" description="Transition state stabilizer" evidence="7">
    <location>
        <position position="152"/>
    </location>
</feature>
<organism evidence="9 10">
    <name type="scientific">Neolewinella marina</name>
    <dbReference type="NCBI Taxonomy" id="438751"/>
    <lineage>
        <taxon>Bacteria</taxon>
        <taxon>Pseudomonadati</taxon>
        <taxon>Bacteroidota</taxon>
        <taxon>Saprospiria</taxon>
        <taxon>Saprospirales</taxon>
        <taxon>Lewinellaceae</taxon>
        <taxon>Neolewinella</taxon>
    </lineage>
</organism>
<dbReference type="GO" id="GO:0008081">
    <property type="term" value="F:phosphoric diester hydrolase activity"/>
    <property type="evidence" value="ECO:0007669"/>
    <property type="project" value="TreeGrafter"/>
</dbReference>
<dbReference type="Pfam" id="PF03372">
    <property type="entry name" value="Exo_endo_phos"/>
    <property type="match status" value="1"/>
</dbReference>
<dbReference type="NCBIfam" id="TIGR00195">
    <property type="entry name" value="exoDNase_III"/>
    <property type="match status" value="1"/>
</dbReference>
<dbReference type="EMBL" id="PDLO01000001">
    <property type="protein sequence ID" value="PHK99899.1"/>
    <property type="molecule type" value="Genomic_DNA"/>
</dbReference>
<dbReference type="InterPro" id="IPR004808">
    <property type="entry name" value="AP_endonuc_1"/>
</dbReference>
<protein>
    <submittedName>
        <fullName evidence="9">Exodeoxyribonuclease III</fullName>
    </submittedName>
</protein>
<dbReference type="GO" id="GO:0003906">
    <property type="term" value="F:DNA-(apurinic or apyrimidinic site) endonuclease activity"/>
    <property type="evidence" value="ECO:0007669"/>
    <property type="project" value="TreeGrafter"/>
</dbReference>
<dbReference type="GO" id="GO:0008311">
    <property type="term" value="F:double-stranded DNA 3'-5' DNA exonuclease activity"/>
    <property type="evidence" value="ECO:0007669"/>
    <property type="project" value="TreeGrafter"/>
</dbReference>
<evidence type="ECO:0000256" key="3">
    <source>
        <dbReference type="ARBA" id="ARBA00022801"/>
    </source>
</evidence>
<dbReference type="NCBIfam" id="TIGR00633">
    <property type="entry name" value="xth"/>
    <property type="match status" value="1"/>
</dbReference>
<evidence type="ECO:0000313" key="9">
    <source>
        <dbReference type="EMBL" id="PHK99899.1"/>
    </source>
</evidence>
<feature type="active site" description="Proton acceptor" evidence="5">
    <location>
        <position position="248"/>
    </location>
</feature>
<dbReference type="PANTHER" id="PTHR22748">
    <property type="entry name" value="AP ENDONUCLEASE"/>
    <property type="match status" value="1"/>
</dbReference>
<evidence type="ECO:0000256" key="4">
    <source>
        <dbReference type="ARBA" id="ARBA00022842"/>
    </source>
</evidence>
<feature type="active site" description="Proton donor/acceptor" evidence="5">
    <location>
        <position position="150"/>
    </location>
</feature>
<feature type="domain" description="Endonuclease/exonuclease/phosphatase" evidence="8">
    <location>
        <begin position="4"/>
        <end position="224"/>
    </location>
</feature>
<evidence type="ECO:0000256" key="1">
    <source>
        <dbReference type="ARBA" id="ARBA00007092"/>
    </source>
</evidence>
<dbReference type="PANTHER" id="PTHR22748:SF6">
    <property type="entry name" value="DNA-(APURINIC OR APYRIMIDINIC SITE) ENDONUCLEASE"/>
    <property type="match status" value="1"/>
</dbReference>
<keyword evidence="2 6" id="KW-0479">Metal-binding</keyword>
<dbReference type="InterPro" id="IPR036691">
    <property type="entry name" value="Endo/exonu/phosph_ase_sf"/>
</dbReference>
<evidence type="ECO:0000256" key="6">
    <source>
        <dbReference type="PIRSR" id="PIRSR604808-2"/>
    </source>
</evidence>
<sequence>MTIATYNVNGIRAALRKGLAEWAATVDVDILCLQETKAAPEQVELDALAAVGYTHAAWHSATSKKGYSGVLTLSKQAPDRVVEGCQLEVYDCEGRVIRTDHGDLTILNCYFPNGGQGDHRQEYKYRFLDDFLEFVLELQQTRPNLLVVGDYNIAHHEIDLHAPKRNENTTGFLPEERAWMTKWFEKTGFVDAFRYLHPEEVTYSWWSYRANARNNNKGWRIDYHSYPAALADRIVRVEHLKDALHSDHCPILIELTD</sequence>
<feature type="active site" evidence="5">
    <location>
        <position position="110"/>
    </location>
</feature>
<feature type="binding site" evidence="6">
    <location>
        <position position="150"/>
    </location>
    <ligand>
        <name>Mg(2+)</name>
        <dbReference type="ChEBI" id="CHEBI:18420"/>
        <label>1</label>
    </ligand>
</feature>
<feature type="binding site" evidence="6">
    <location>
        <position position="248"/>
    </location>
    <ligand>
        <name>Mg(2+)</name>
        <dbReference type="ChEBI" id="CHEBI:18420"/>
        <label>1</label>
    </ligand>
</feature>
<evidence type="ECO:0000259" key="8">
    <source>
        <dbReference type="Pfam" id="PF03372"/>
    </source>
</evidence>
<feature type="binding site" evidence="6">
    <location>
        <position position="7"/>
    </location>
    <ligand>
        <name>Mg(2+)</name>
        <dbReference type="ChEBI" id="CHEBI:18420"/>
        <label>1</label>
    </ligand>
</feature>
<feature type="binding site" evidence="6">
    <location>
        <position position="152"/>
    </location>
    <ligand>
        <name>Mg(2+)</name>
        <dbReference type="ChEBI" id="CHEBI:18420"/>
        <label>1</label>
    </ligand>
</feature>
<reference evidence="9 10" key="1">
    <citation type="submission" date="2017-10" db="EMBL/GenBank/DDBJ databases">
        <title>The draft genome sequence of Lewinella marina KCTC 32374.</title>
        <authorList>
            <person name="Wang K."/>
        </authorList>
    </citation>
    <scope>NUCLEOTIDE SEQUENCE [LARGE SCALE GENOMIC DNA]</scope>
    <source>
        <strain evidence="9 10">MKG-38</strain>
    </source>
</reference>
<dbReference type="CDD" id="cd10281">
    <property type="entry name" value="Nape_like_AP-endo"/>
    <property type="match status" value="1"/>
</dbReference>
<feature type="binding site" evidence="6">
    <location>
        <position position="35"/>
    </location>
    <ligand>
        <name>Mg(2+)</name>
        <dbReference type="ChEBI" id="CHEBI:18420"/>
        <label>1</label>
    </ligand>
</feature>
<feature type="site" description="Interaction with DNA substrate" evidence="7">
    <location>
        <position position="248"/>
    </location>
</feature>
<keyword evidence="3" id="KW-0378">Hydrolase</keyword>
<evidence type="ECO:0000256" key="5">
    <source>
        <dbReference type="PIRSR" id="PIRSR604808-1"/>
    </source>
</evidence>
<feature type="site" description="Important for catalytic activity" evidence="7">
    <location>
        <position position="222"/>
    </location>
</feature>
<comment type="caution">
    <text evidence="9">The sequence shown here is derived from an EMBL/GenBank/DDBJ whole genome shotgun (WGS) entry which is preliminary data.</text>
</comment>
<keyword evidence="6" id="KW-0464">Manganese</keyword>
<comment type="similarity">
    <text evidence="1">Belongs to the DNA repair enzymes AP/ExoA family.</text>
</comment>